<evidence type="ECO:0000313" key="1">
    <source>
        <dbReference type="EMBL" id="AXQ69849.1"/>
    </source>
</evidence>
<organism evidence="1 2">
    <name type="scientific">Caulobacter phage CcrSC</name>
    <dbReference type="NCBI Taxonomy" id="2283272"/>
    <lineage>
        <taxon>Viruses</taxon>
        <taxon>Duplodnaviria</taxon>
        <taxon>Heunggongvirae</taxon>
        <taxon>Uroviricota</taxon>
        <taxon>Caudoviricetes</taxon>
        <taxon>Jeanschmidtviridae</taxon>
        <taxon>Bertelyvirus</taxon>
        <taxon>Bertelyvirus SC</taxon>
    </lineage>
</organism>
<reference evidence="1" key="2">
    <citation type="submission" date="2021-07" db="EMBL/GenBank/DDBJ databases">
        <title>Giant CbK-like Caulobacter bacteriophages have genetically divergent genomes.</title>
        <authorList>
            <person name="Wilson K."/>
            <person name="Ely B."/>
        </authorList>
    </citation>
    <scope>NUCLEOTIDE SEQUENCE</scope>
</reference>
<dbReference type="Proteomes" id="UP000259683">
    <property type="component" value="Segment"/>
</dbReference>
<keyword evidence="2" id="KW-1185">Reference proteome</keyword>
<name>A0A385EGE9_9CAUD</name>
<protein>
    <submittedName>
        <fullName evidence="1">Uncharacterized protein</fullName>
    </submittedName>
</protein>
<accession>A0A385EGE9</accession>
<evidence type="ECO:0000313" key="2">
    <source>
        <dbReference type="Proteomes" id="UP000259683"/>
    </source>
</evidence>
<dbReference type="EMBL" id="MH588547">
    <property type="protein sequence ID" value="AXQ69849.1"/>
    <property type="molecule type" value="Genomic_DNA"/>
</dbReference>
<reference evidence="1" key="1">
    <citation type="submission" date="2018-07" db="EMBL/GenBank/DDBJ databases">
        <authorList>
            <person name="Wilson K.M."/>
            <person name="Ely B."/>
        </authorList>
    </citation>
    <scope>NUCLEOTIDE SEQUENCE</scope>
</reference>
<proteinExistence type="predicted"/>
<gene>
    <name evidence="1" type="ORF">CcrSC_gp267c</name>
</gene>
<sequence>MAKLKVFSIVFYHPAIPGNSRQGDAYVATTSKAKAAEAFEVSAYHMSQYGSEAGGSKGAEIALATPGTVFICERPYGGEEASRTFVTKEDLDARWKAHQRG</sequence>